<dbReference type="SUPFAM" id="SSF109910">
    <property type="entry name" value="YgfY-like"/>
    <property type="match status" value="1"/>
</dbReference>
<dbReference type="InterPro" id="IPR005631">
    <property type="entry name" value="SDH"/>
</dbReference>
<evidence type="ECO:0000256" key="5">
    <source>
        <dbReference type="ARBA" id="ARBA00022490"/>
    </source>
</evidence>
<organism evidence="7 8">
    <name type="scientific">Rhodanobacter ginsengisoli</name>
    <dbReference type="NCBI Taxonomy" id="418646"/>
    <lineage>
        <taxon>Bacteria</taxon>
        <taxon>Pseudomonadati</taxon>
        <taxon>Pseudomonadota</taxon>
        <taxon>Gammaproteobacteria</taxon>
        <taxon>Lysobacterales</taxon>
        <taxon>Rhodanobacteraceae</taxon>
        <taxon>Rhodanobacter</taxon>
    </lineage>
</organism>
<sequence>MKAEDARLKRLRWRARRGTRELDALFGGWLDESFADADAAQQQAFDELLDAQDPDLWDWVMGHARPDRADWQVIIDDIRARHRL</sequence>
<dbReference type="Gene3D" id="1.10.150.250">
    <property type="entry name" value="Flavinator of succinate dehydrogenase"/>
    <property type="match status" value="1"/>
</dbReference>
<keyword evidence="8" id="KW-1185">Reference proteome</keyword>
<gene>
    <name evidence="7" type="ORF">ACFPPA_10120</name>
</gene>
<evidence type="ECO:0000313" key="8">
    <source>
        <dbReference type="Proteomes" id="UP001596114"/>
    </source>
</evidence>
<comment type="similarity">
    <text evidence="3">Belongs to the SdhE FAD assembly factor family.</text>
</comment>
<proteinExistence type="inferred from homology"/>
<dbReference type="RefSeq" id="WP_377319645.1">
    <property type="nucleotide sequence ID" value="NZ_JBHSNF010000002.1"/>
</dbReference>
<evidence type="ECO:0000313" key="7">
    <source>
        <dbReference type="EMBL" id="MFC5526099.1"/>
    </source>
</evidence>
<evidence type="ECO:0000256" key="3">
    <source>
        <dbReference type="ARBA" id="ARBA00008571"/>
    </source>
</evidence>
<dbReference type="Pfam" id="PF03937">
    <property type="entry name" value="Sdh5"/>
    <property type="match status" value="1"/>
</dbReference>
<keyword evidence="5" id="KW-0963">Cytoplasm</keyword>
<evidence type="ECO:0000256" key="2">
    <source>
        <dbReference type="ARBA" id="ARBA00004496"/>
    </source>
</evidence>
<dbReference type="Proteomes" id="UP001596114">
    <property type="component" value="Unassembled WGS sequence"/>
</dbReference>
<name>A0ABW0QPA2_9GAMM</name>
<dbReference type="InterPro" id="IPR050531">
    <property type="entry name" value="SdhE_FAD_assembly_factor"/>
</dbReference>
<evidence type="ECO:0000256" key="6">
    <source>
        <dbReference type="ARBA" id="ARBA00023186"/>
    </source>
</evidence>
<comment type="function">
    <text evidence="1">An FAD assembly protein, which accelerates covalent attachment of the cofactor into other proteins. Plays an essential role in the assembly of succinate dehydrogenase (SDH, respiratory complex II), an enzyme complex that is a component of both the tricarboxylic acid cycle and the electron transport chain, and which couples the oxidation of succinate to fumarate with the reduction of ubiquinone (coenzyme Q) to ubiquinol. Required for flavinylation (covalent attachment of FAD) of the flavoprotein subunit SdhA of SDH and other flavinylated proteins as well.</text>
</comment>
<dbReference type="PANTHER" id="PTHR39585">
    <property type="entry name" value="FAD ASSEMBLY FACTOR SDHE"/>
    <property type="match status" value="1"/>
</dbReference>
<accession>A0ABW0QPA2</accession>
<dbReference type="EMBL" id="JBHSNF010000002">
    <property type="protein sequence ID" value="MFC5526099.1"/>
    <property type="molecule type" value="Genomic_DNA"/>
</dbReference>
<dbReference type="InterPro" id="IPR036714">
    <property type="entry name" value="SDH_sf"/>
</dbReference>
<comment type="subcellular location">
    <subcellularLocation>
        <location evidence="2">Cytoplasm</location>
    </subcellularLocation>
</comment>
<dbReference type="PANTHER" id="PTHR39585:SF1">
    <property type="entry name" value="FAD ASSEMBLY FACTOR SDHE"/>
    <property type="match status" value="1"/>
</dbReference>
<evidence type="ECO:0000256" key="4">
    <source>
        <dbReference type="ARBA" id="ARBA00019418"/>
    </source>
</evidence>
<keyword evidence="6" id="KW-0143">Chaperone</keyword>
<comment type="caution">
    <text evidence="7">The sequence shown here is derived from an EMBL/GenBank/DDBJ whole genome shotgun (WGS) entry which is preliminary data.</text>
</comment>
<reference evidence="8" key="1">
    <citation type="journal article" date="2019" name="Int. J. Syst. Evol. Microbiol.">
        <title>The Global Catalogue of Microorganisms (GCM) 10K type strain sequencing project: providing services to taxonomists for standard genome sequencing and annotation.</title>
        <authorList>
            <consortium name="The Broad Institute Genomics Platform"/>
            <consortium name="The Broad Institute Genome Sequencing Center for Infectious Disease"/>
            <person name="Wu L."/>
            <person name="Ma J."/>
        </authorList>
    </citation>
    <scope>NUCLEOTIDE SEQUENCE [LARGE SCALE GENOMIC DNA]</scope>
    <source>
        <strain evidence="8">CGMCC 1.16619</strain>
    </source>
</reference>
<evidence type="ECO:0000256" key="1">
    <source>
        <dbReference type="ARBA" id="ARBA00003135"/>
    </source>
</evidence>
<protein>
    <recommendedName>
        <fullName evidence="4">FAD assembly factor SdhE</fullName>
    </recommendedName>
</protein>